<dbReference type="EMBL" id="LAZR01016493">
    <property type="protein sequence ID" value="KKM04263.1"/>
    <property type="molecule type" value="Genomic_DNA"/>
</dbReference>
<reference evidence="2" key="1">
    <citation type="journal article" date="2015" name="Nature">
        <title>Complex archaea that bridge the gap between prokaryotes and eukaryotes.</title>
        <authorList>
            <person name="Spang A."/>
            <person name="Saw J.H."/>
            <person name="Jorgensen S.L."/>
            <person name="Zaremba-Niedzwiedzka K."/>
            <person name="Martijn J."/>
            <person name="Lind A.E."/>
            <person name="van Eijk R."/>
            <person name="Schleper C."/>
            <person name="Guy L."/>
            <person name="Ettema T.J."/>
        </authorList>
    </citation>
    <scope>NUCLEOTIDE SEQUENCE</scope>
</reference>
<evidence type="ECO:0000313" key="2">
    <source>
        <dbReference type="EMBL" id="KKM04263.1"/>
    </source>
</evidence>
<feature type="region of interest" description="Disordered" evidence="1">
    <location>
        <begin position="1"/>
        <end position="92"/>
    </location>
</feature>
<feature type="region of interest" description="Disordered" evidence="1">
    <location>
        <begin position="131"/>
        <end position="153"/>
    </location>
</feature>
<proteinExistence type="predicted"/>
<organism evidence="2">
    <name type="scientific">marine sediment metagenome</name>
    <dbReference type="NCBI Taxonomy" id="412755"/>
    <lineage>
        <taxon>unclassified sequences</taxon>
        <taxon>metagenomes</taxon>
        <taxon>ecological metagenomes</taxon>
    </lineage>
</organism>
<gene>
    <name evidence="2" type="ORF">LCGC14_1765980</name>
</gene>
<protein>
    <submittedName>
        <fullName evidence="2">Uncharacterized protein</fullName>
    </submittedName>
</protein>
<dbReference type="SUPFAM" id="SSF56563">
    <property type="entry name" value="Major capsid protein gp5"/>
    <property type="match status" value="1"/>
</dbReference>
<dbReference type="AlphaFoldDB" id="A0A0F9JZF3"/>
<feature type="compositionally biased region" description="Basic and acidic residues" evidence="1">
    <location>
        <begin position="1"/>
        <end position="61"/>
    </location>
</feature>
<feature type="compositionally biased region" description="Polar residues" evidence="1">
    <location>
        <begin position="77"/>
        <end position="87"/>
    </location>
</feature>
<accession>A0A0F9JZF3</accession>
<name>A0A0F9JZF3_9ZZZZ</name>
<evidence type="ECO:0000256" key="1">
    <source>
        <dbReference type="SAM" id="MobiDB-lite"/>
    </source>
</evidence>
<comment type="caution">
    <text evidence="2">The sequence shown here is derived from an EMBL/GenBank/DDBJ whole genome shotgun (WGS) entry which is preliminary data.</text>
</comment>
<sequence>MTCDCKKTKEADHPDDDKKDDIKAKECPEGQRFDSEKGQCVDKDDGNGNGKAKEQIGDPKTDSTQGDLPDGEKGTGEVQQVDPTTCPENHKWDSKLEICVPTDQKDPGDGQTQGTDATASIEKLAKTIRSQQNQLTKLSKEQKKPTAHVSGTDRSLPIDEVAREMVEAITNGQNYVFHIPLEYFRSINVGNADPKYGVKEVYRNTPLPIREAYQSANKTIKEAVTITGTHATQDLDTDVAIVPGGISFIPVFQFAKVKMIPQGMDRARFFKTTLPSSGTQSVGSTPSEASQTFTSVEVTPSTITGIFLAGDYDEIENSPFDLLQAIVESSAASYDDFVATDMLDTESAEGTLTPGLWIRGDSGATITSSDIASVALDETGIAFGREYLEDQGYLRGGIKPVLALHPKQWRELITSSNVVSLATRSVPDIWLKAQLEEFMGVQLVVTNAVQNITTQTDPALNAIMFIPKHTYGIGVKRDVTVKFHDIGEDNQVRVNTTWRTKTGVIDASSTVRISTTA</sequence>